<accession>A0A5C2SGG1</accession>
<evidence type="ECO:0008006" key="3">
    <source>
        <dbReference type="Google" id="ProtNLM"/>
    </source>
</evidence>
<gene>
    <name evidence="1" type="ORF">L227DRAFT_573492</name>
</gene>
<organism evidence="1 2">
    <name type="scientific">Lentinus tigrinus ALCF2SS1-6</name>
    <dbReference type="NCBI Taxonomy" id="1328759"/>
    <lineage>
        <taxon>Eukaryota</taxon>
        <taxon>Fungi</taxon>
        <taxon>Dikarya</taxon>
        <taxon>Basidiomycota</taxon>
        <taxon>Agaricomycotina</taxon>
        <taxon>Agaricomycetes</taxon>
        <taxon>Polyporales</taxon>
        <taxon>Polyporaceae</taxon>
        <taxon>Lentinus</taxon>
    </lineage>
</organism>
<dbReference type="InterPro" id="IPR032675">
    <property type="entry name" value="LRR_dom_sf"/>
</dbReference>
<dbReference type="Proteomes" id="UP000313359">
    <property type="component" value="Unassembled WGS sequence"/>
</dbReference>
<dbReference type="Gene3D" id="3.80.10.10">
    <property type="entry name" value="Ribonuclease Inhibitor"/>
    <property type="match status" value="1"/>
</dbReference>
<evidence type="ECO:0000313" key="2">
    <source>
        <dbReference type="Proteomes" id="UP000313359"/>
    </source>
</evidence>
<evidence type="ECO:0000313" key="1">
    <source>
        <dbReference type="EMBL" id="RPD62284.1"/>
    </source>
</evidence>
<dbReference type="OrthoDB" id="2753254at2759"/>
<keyword evidence="2" id="KW-1185">Reference proteome</keyword>
<name>A0A5C2SGG1_9APHY</name>
<proteinExistence type="predicted"/>
<sequence>MRARISTVADQQWKYAFQFSLPIQAVAPLSRDPNLLPLAVADVQPSVSDAAQQRPSRPPTNRLTTVNLDVQSLIMSLLPTADLSALMRTCRYFLDTGLLALCARIPERVLKHGAGVASFYEFLRSHSGPLSRTHLITDLRFHLPYEPLHYRGTQSKAERAEHINALLGILRSCRNLRRLRIDGWLKALPASLLLHTLATSLEELEELTLAITGRRDVEEKDLRKLGRLPKIRSIAIQASSATGIQALQPIARVLVELDRIHLHEFGPTLQFANVQKLGVSADRDPAWLENITTTFPNVSKLVLRPRVETLVQHRCYNDAGRAEDDSLRDYNRLQWRSARAKAWQSLETIWTHDLCGLYCVGVPRRVHALSVPLERPQTTYLFPVILADTQPGFLELRVDLSRLSRSVQLDGLGLVDAPAGSVVRRLALSLDFVYQGYGCQEKPLLVALGRGLCALSLTHLLVRYRIGVGPLSPPDAAAVAARAPDYATLLARSSPSLRWIGFDICGRGLLSWEVSRPSGDGMASSTVDKTPMLTQRSEWMGRRVLEAEGMDVFTTDQP</sequence>
<dbReference type="EMBL" id="ML122259">
    <property type="protein sequence ID" value="RPD62284.1"/>
    <property type="molecule type" value="Genomic_DNA"/>
</dbReference>
<dbReference type="AlphaFoldDB" id="A0A5C2SGG1"/>
<reference evidence="1" key="1">
    <citation type="journal article" date="2018" name="Genome Biol. Evol.">
        <title>Genomics and development of Lentinus tigrinus, a white-rot wood-decaying mushroom with dimorphic fruiting bodies.</title>
        <authorList>
            <person name="Wu B."/>
            <person name="Xu Z."/>
            <person name="Knudson A."/>
            <person name="Carlson A."/>
            <person name="Chen N."/>
            <person name="Kovaka S."/>
            <person name="LaButti K."/>
            <person name="Lipzen A."/>
            <person name="Pennachio C."/>
            <person name="Riley R."/>
            <person name="Schakwitz W."/>
            <person name="Umezawa K."/>
            <person name="Ohm R.A."/>
            <person name="Grigoriev I.V."/>
            <person name="Nagy L.G."/>
            <person name="Gibbons J."/>
            <person name="Hibbett D."/>
        </authorList>
    </citation>
    <scope>NUCLEOTIDE SEQUENCE [LARGE SCALE GENOMIC DNA]</scope>
    <source>
        <strain evidence="1">ALCF2SS1-6</strain>
    </source>
</reference>
<protein>
    <recommendedName>
        <fullName evidence="3">F-box domain-containing protein</fullName>
    </recommendedName>
</protein>